<feature type="transmembrane region" description="Helical" evidence="10">
    <location>
        <begin position="369"/>
        <end position="398"/>
    </location>
</feature>
<feature type="domain" description="Cationic amino acid transporter C-terminal" evidence="11">
    <location>
        <begin position="631"/>
        <end position="681"/>
    </location>
</feature>
<evidence type="ECO:0000256" key="2">
    <source>
        <dbReference type="ARBA" id="ARBA00008572"/>
    </source>
</evidence>
<protein>
    <recommendedName>
        <fullName evidence="11">Cationic amino acid transporter C-terminal domain-containing protein</fullName>
    </recommendedName>
</protein>
<dbReference type="Ensembl" id="ENSBIXT00000009312.1">
    <property type="protein sequence ID" value="ENSBIXP00000003717.1"/>
    <property type="gene ID" value="ENSBIXG00000010116.1"/>
</dbReference>
<sequence length="708" mass="77182">MVTTEESRADNNTQMLPARPAPSPPQQPRGKDCLLCSGLPASVLGDVSAPAPHALTSASLTDPVLHTLLLGSTDHSSSIPPRMRCQDPRQCGQKLVRRQPLKPRQRSEIPVTRHLNILHLVVLGVGSTLGVGVYIVVGEVALFVAGPAIIISFLVAALSSVLSGLCYAEIGTRILWTGSVYRYSYISVGELWAFIAGWNFILSYIIASASVAKAWSSTFDSLIGNHISQALQKTFFQYMPDYLATYPDFVALAMVLLFTGALALGARQSALITKVYTGINVLVLIFIMLSGFFKGDLHNWKLTEQDYTSITPGSGGISSLGPLGFGGFVPFGLDGILHGAATCFYALVGFDAIVTKGEEALNPRRSIPWSILITIFICFLAHFGVSAALTLMVPYYLIHPESPLPQAFLYIGWDVARYVVAVTTLCALTFRLQDIFFPIPEVIKDMAHDGLLFQGLASPWKVFARTRTPIMAIMSSGSLAGLLALLFKFSDLLNLMSIGNLLVYSLVAFSVLVLRYQPEQNLSRKEEIDISECEASPLETIPEAGTSNILKTVWYPINTFPTQESGRIIYGCTLLLVLLLTILGLILAQWPSQVFSGDPGLTTVAVLLLLLITGVTVIIWRQPQDPTALYFKVPALPVLPLVSIFVNIYLMMLITHRTWTQFGVWNAVGFVIYFGYGIRHSLAGNNHQQPPASTSQTLDKNIPDAEPS</sequence>
<evidence type="ECO:0000256" key="1">
    <source>
        <dbReference type="ARBA" id="ARBA00004127"/>
    </source>
</evidence>
<evidence type="ECO:0000256" key="10">
    <source>
        <dbReference type="SAM" id="Phobius"/>
    </source>
</evidence>
<feature type="transmembrane region" description="Helical" evidence="10">
    <location>
        <begin position="470"/>
        <end position="489"/>
    </location>
</feature>
<keyword evidence="4 10" id="KW-0812">Transmembrane</keyword>
<name>A0A4W2CBM5_BOBOX</name>
<feature type="region of interest" description="Disordered" evidence="9">
    <location>
        <begin position="687"/>
        <end position="708"/>
    </location>
</feature>
<feature type="transmembrane region" description="Helical" evidence="10">
    <location>
        <begin position="275"/>
        <end position="293"/>
    </location>
</feature>
<gene>
    <name evidence="12" type="primary">LOC113876033</name>
</gene>
<evidence type="ECO:0000256" key="7">
    <source>
        <dbReference type="ARBA" id="ARBA00023136"/>
    </source>
</evidence>
<evidence type="ECO:0000256" key="6">
    <source>
        <dbReference type="ARBA" id="ARBA00022989"/>
    </source>
</evidence>
<dbReference type="PANTHER" id="PTHR43243:SF10">
    <property type="entry name" value="MGC138914 PROTEIN"/>
    <property type="match status" value="1"/>
</dbReference>
<proteinExistence type="inferred from homology"/>
<keyword evidence="5" id="KW-0029">Amino-acid transport</keyword>
<feature type="transmembrane region" description="Helical" evidence="10">
    <location>
        <begin position="568"/>
        <end position="588"/>
    </location>
</feature>
<evidence type="ECO:0000256" key="4">
    <source>
        <dbReference type="ARBA" id="ARBA00022692"/>
    </source>
</evidence>
<feature type="transmembrane region" description="Helical" evidence="10">
    <location>
        <begin position="600"/>
        <end position="620"/>
    </location>
</feature>
<organism evidence="12 13">
    <name type="scientific">Bos indicus x Bos taurus</name>
    <name type="common">Hybrid cattle</name>
    <dbReference type="NCBI Taxonomy" id="30522"/>
    <lineage>
        <taxon>Eukaryota</taxon>
        <taxon>Metazoa</taxon>
        <taxon>Chordata</taxon>
        <taxon>Craniata</taxon>
        <taxon>Vertebrata</taxon>
        <taxon>Euteleostomi</taxon>
        <taxon>Mammalia</taxon>
        <taxon>Eutheria</taxon>
        <taxon>Laurasiatheria</taxon>
        <taxon>Artiodactyla</taxon>
        <taxon>Ruminantia</taxon>
        <taxon>Pecora</taxon>
        <taxon>Bovidae</taxon>
        <taxon>Bovinae</taxon>
        <taxon>Bos</taxon>
    </lineage>
</organism>
<dbReference type="STRING" id="30522.A0A4W2CBM5"/>
<reference evidence="13" key="1">
    <citation type="submission" date="2018-11" db="EMBL/GenBank/DDBJ databases">
        <title>Haplotype-resolved cattle genomes.</title>
        <authorList>
            <person name="Low W.Y."/>
            <person name="Tearle R."/>
            <person name="Bickhart D.M."/>
            <person name="Rosen B.D."/>
            <person name="Koren S."/>
            <person name="Rhie A."/>
            <person name="Hiendleder S."/>
            <person name="Phillippy A.M."/>
            <person name="Smith T.P.L."/>
            <person name="Williams J.L."/>
        </authorList>
    </citation>
    <scope>NUCLEOTIDE SEQUENCE [LARGE SCALE GENOMIC DNA]</scope>
</reference>
<feature type="transmembrane region" description="Helical" evidence="10">
    <location>
        <begin position="658"/>
        <end position="676"/>
    </location>
</feature>
<dbReference type="Pfam" id="PF13520">
    <property type="entry name" value="AA_permease_2"/>
    <property type="match status" value="1"/>
</dbReference>
<feature type="transmembrane region" description="Helical" evidence="10">
    <location>
        <begin position="629"/>
        <end position="652"/>
    </location>
</feature>
<feature type="transmembrane region" description="Helical" evidence="10">
    <location>
        <begin position="495"/>
        <end position="516"/>
    </location>
</feature>
<comment type="similarity">
    <text evidence="2">Belongs to the amino acid-polyamine-organocation (APC) superfamily. Cationic amino acid transporter (CAT) (TC 2.A.3.3) family.</text>
</comment>
<feature type="transmembrane region" description="Helical" evidence="10">
    <location>
        <begin position="191"/>
        <end position="212"/>
    </location>
</feature>
<feature type="compositionally biased region" description="Polar residues" evidence="9">
    <location>
        <begin position="687"/>
        <end position="699"/>
    </location>
</feature>
<dbReference type="Proteomes" id="UP000314981">
    <property type="component" value="Unassembled WGS sequence"/>
</dbReference>
<dbReference type="FunFam" id="1.20.1740.10:FF:000024">
    <property type="entry name" value="High affinity cationic amino acid transporter 1"/>
    <property type="match status" value="1"/>
</dbReference>
<dbReference type="Gene3D" id="1.20.1740.10">
    <property type="entry name" value="Amino acid/polyamine transporter I"/>
    <property type="match status" value="1"/>
</dbReference>
<dbReference type="InterPro" id="IPR029485">
    <property type="entry name" value="CAT_C"/>
</dbReference>
<dbReference type="InterPro" id="IPR002293">
    <property type="entry name" value="AA/rel_permease1"/>
</dbReference>
<keyword evidence="7 10" id="KW-0472">Membrane</keyword>
<feature type="region of interest" description="Disordered" evidence="9">
    <location>
        <begin position="1"/>
        <end position="32"/>
    </location>
</feature>
<evidence type="ECO:0000256" key="3">
    <source>
        <dbReference type="ARBA" id="ARBA00022448"/>
    </source>
</evidence>
<accession>A0A4W2CBM5</accession>
<keyword evidence="13" id="KW-1185">Reference proteome</keyword>
<evidence type="ECO:0000256" key="5">
    <source>
        <dbReference type="ARBA" id="ARBA00022970"/>
    </source>
</evidence>
<feature type="transmembrane region" description="Helical" evidence="10">
    <location>
        <begin position="143"/>
        <end position="170"/>
    </location>
</feature>
<evidence type="ECO:0000313" key="12">
    <source>
        <dbReference type="Ensembl" id="ENSBIXP00000003717.1"/>
    </source>
</evidence>
<evidence type="ECO:0000259" key="11">
    <source>
        <dbReference type="Pfam" id="PF13906"/>
    </source>
</evidence>
<comment type="subcellular location">
    <subcellularLocation>
        <location evidence="1">Endomembrane system</location>
        <topology evidence="1">Multi-pass membrane protein</topology>
    </subcellularLocation>
</comment>
<evidence type="ECO:0000256" key="9">
    <source>
        <dbReference type="SAM" id="MobiDB-lite"/>
    </source>
</evidence>
<dbReference type="Pfam" id="PF13906">
    <property type="entry name" value="AA_permease_C"/>
    <property type="match status" value="1"/>
</dbReference>
<feature type="transmembrane region" description="Helical" evidence="10">
    <location>
        <begin position="410"/>
        <end position="430"/>
    </location>
</feature>
<dbReference type="GO" id="GO:0005886">
    <property type="term" value="C:plasma membrane"/>
    <property type="evidence" value="ECO:0007669"/>
    <property type="project" value="TreeGrafter"/>
</dbReference>
<reference evidence="12" key="3">
    <citation type="submission" date="2025-09" db="UniProtKB">
        <authorList>
            <consortium name="Ensembl"/>
        </authorList>
    </citation>
    <scope>IDENTIFICATION</scope>
</reference>
<keyword evidence="8" id="KW-0325">Glycoprotein</keyword>
<reference evidence="12" key="2">
    <citation type="submission" date="2025-08" db="UniProtKB">
        <authorList>
            <consortium name="Ensembl"/>
        </authorList>
    </citation>
    <scope>IDENTIFICATION</scope>
</reference>
<evidence type="ECO:0000313" key="13">
    <source>
        <dbReference type="Proteomes" id="UP000314981"/>
    </source>
</evidence>
<dbReference type="AlphaFoldDB" id="A0A4W2CBM5"/>
<dbReference type="FunFam" id="1.20.1740.10:FF:000050">
    <property type="entry name" value="MGC157082 protein"/>
    <property type="match status" value="1"/>
</dbReference>
<keyword evidence="6 10" id="KW-1133">Transmembrane helix</keyword>
<dbReference type="GO" id="GO:0015171">
    <property type="term" value="F:amino acid transmembrane transporter activity"/>
    <property type="evidence" value="ECO:0007669"/>
    <property type="project" value="TreeGrafter"/>
</dbReference>
<feature type="transmembrane region" description="Helical" evidence="10">
    <location>
        <begin position="115"/>
        <end position="137"/>
    </location>
</feature>
<keyword evidence="3" id="KW-0813">Transport</keyword>
<feature type="transmembrane region" description="Helical" evidence="10">
    <location>
        <begin position="249"/>
        <end position="266"/>
    </location>
</feature>
<dbReference type="PANTHER" id="PTHR43243">
    <property type="entry name" value="INNER MEMBRANE TRANSPORTER YGJI-RELATED"/>
    <property type="match status" value="1"/>
</dbReference>
<evidence type="ECO:0000256" key="8">
    <source>
        <dbReference type="ARBA" id="ARBA00023180"/>
    </source>
</evidence>
<dbReference type="GO" id="GO:0012505">
    <property type="term" value="C:endomembrane system"/>
    <property type="evidence" value="ECO:0007669"/>
    <property type="project" value="UniProtKB-SubCell"/>
</dbReference>
<feature type="transmembrane region" description="Helical" evidence="10">
    <location>
        <begin position="328"/>
        <end position="348"/>
    </location>
</feature>